<accession>A0A0H3FG26</accession>
<gene>
    <name evidence="3" type="ordered locus">Rahaq_4687</name>
    <name evidence="4" type="ORF">ACFPK4_16070</name>
</gene>
<dbReference type="EMBL" id="JBHUCJ010000040">
    <property type="protein sequence ID" value="MFD3225055.1"/>
    <property type="molecule type" value="Genomic_DNA"/>
</dbReference>
<proteinExistence type="predicted"/>
<dbReference type="Proteomes" id="UP001598201">
    <property type="component" value="Unassembled WGS sequence"/>
</dbReference>
<evidence type="ECO:0000259" key="2">
    <source>
        <dbReference type="PROSITE" id="PS51819"/>
    </source>
</evidence>
<feature type="domain" description="VOC" evidence="2">
    <location>
        <begin position="2"/>
        <end position="132"/>
    </location>
</feature>
<evidence type="ECO:0000313" key="6">
    <source>
        <dbReference type="Proteomes" id="UP001598201"/>
    </source>
</evidence>
<organism evidence="3 5">
    <name type="scientific">Rahnella sp. (strain Y9602)</name>
    <dbReference type="NCBI Taxonomy" id="2703885"/>
    <lineage>
        <taxon>Bacteria</taxon>
        <taxon>Pseudomonadati</taxon>
        <taxon>Pseudomonadota</taxon>
        <taxon>Gammaproteobacteria</taxon>
        <taxon>Enterobacterales</taxon>
        <taxon>Yersiniaceae</taxon>
        <taxon>Rahnella</taxon>
    </lineage>
</organism>
<dbReference type="InterPro" id="IPR037523">
    <property type="entry name" value="VOC_core"/>
</dbReference>
<keyword evidence="3" id="KW-0614">Plasmid</keyword>
<sequence length="134" mass="15226">MRFDHTGYVVSDTDATVAAIKLFFPVTVRYKEQIHAQRVLITLLSTAEGNNQIELVEPLPDNIHLQSMLDKSGKSSLPYHICFVVDDFDQQYQTMKSAGWMVLTRPFHAFNNHHRASHLYHPDAGIIEIMSGSL</sequence>
<dbReference type="InterPro" id="IPR029068">
    <property type="entry name" value="Glyas_Bleomycin-R_OHBP_Dase"/>
</dbReference>
<dbReference type="RefSeq" id="WP_013577948.1">
    <property type="nucleotide sequence ID" value="NC_015062.1"/>
</dbReference>
<name>A0A0H3FG26_RAHSY</name>
<keyword evidence="6" id="KW-1185">Reference proteome</keyword>
<dbReference type="GO" id="GO:0046491">
    <property type="term" value="P:L-methylmalonyl-CoA metabolic process"/>
    <property type="evidence" value="ECO:0007669"/>
    <property type="project" value="TreeGrafter"/>
</dbReference>
<protein>
    <submittedName>
        <fullName evidence="4">VOC family protein</fullName>
    </submittedName>
</protein>
<reference evidence="3 5" key="2">
    <citation type="journal article" date="2012" name="J. Bacteriol.">
        <title>Complete Genome Sequence of Rahnella sp. Strain Y9602, a Gammaproteobacterium Isolate from Metal- and Radionuclide-Contaminated Soil.</title>
        <authorList>
            <person name="Martinez R.J."/>
            <person name="Bruce D."/>
            <person name="Detter C."/>
            <person name="Goodwin L.A."/>
            <person name="Han J."/>
            <person name="Han C.S."/>
            <person name="Held B."/>
            <person name="Land M.L."/>
            <person name="Mikhailova N."/>
            <person name="Nolan M."/>
            <person name="Pennacchio L."/>
            <person name="Pitluck S."/>
            <person name="Tapia R."/>
            <person name="Woyke T."/>
            <person name="Sobecky P.A."/>
        </authorList>
    </citation>
    <scope>NUCLEOTIDE SEQUENCE [LARGE SCALE GENOMIC DNA]</scope>
    <source>
        <strain evidence="3 5">Y9602</strain>
        <plasmid evidence="3">pRAHAQ01</plasmid>
    </source>
</reference>
<dbReference type="eggNOG" id="COG0346">
    <property type="taxonomic scope" value="Bacteria"/>
</dbReference>
<reference evidence="5" key="1">
    <citation type="submission" date="2011-01" db="EMBL/GenBank/DDBJ databases">
        <title>Complete sequence of plasmid1 of Rahnella sp. Y9602.</title>
        <authorList>
            <consortium name="US DOE Joint Genome Institute"/>
            <person name="Lucas S."/>
            <person name="Copeland A."/>
            <person name="Lapidus A."/>
            <person name="Cheng J.-F."/>
            <person name="Goodwin L."/>
            <person name="Pitluck S."/>
            <person name="Lu M."/>
            <person name="Detter J.C."/>
            <person name="Han C."/>
            <person name="Tapia R."/>
            <person name="Land M."/>
            <person name="Hauser L."/>
            <person name="Kyrpides N."/>
            <person name="Ivanova N."/>
            <person name="Ovchinnikova G."/>
            <person name="Pagani I."/>
            <person name="Sobecky P.A."/>
            <person name="Martinez R.J."/>
            <person name="Woyke T."/>
        </authorList>
    </citation>
    <scope>NUCLEOTIDE SEQUENCE [LARGE SCALE GENOMIC DNA]</scope>
    <source>
        <strain evidence="5">Y9602</strain>
        <plasmid evidence="5">pRAHAQ01</plasmid>
    </source>
</reference>
<dbReference type="EMBL" id="CP002506">
    <property type="protein sequence ID" value="ADW76267.1"/>
    <property type="molecule type" value="Genomic_DNA"/>
</dbReference>
<evidence type="ECO:0000313" key="4">
    <source>
        <dbReference type="EMBL" id="MFD3225055.1"/>
    </source>
</evidence>
<dbReference type="KEGG" id="rah:Rahaq_4687"/>
<evidence type="ECO:0000313" key="5">
    <source>
        <dbReference type="Proteomes" id="UP000007257"/>
    </source>
</evidence>
<dbReference type="PROSITE" id="PS51819">
    <property type="entry name" value="VOC"/>
    <property type="match status" value="1"/>
</dbReference>
<dbReference type="Proteomes" id="UP000007257">
    <property type="component" value="Plasmid pRAHAQ01"/>
</dbReference>
<keyword evidence="1" id="KW-0479">Metal-binding</keyword>
<dbReference type="SUPFAM" id="SSF54593">
    <property type="entry name" value="Glyoxalase/Bleomycin resistance protein/Dihydroxybiphenyl dioxygenase"/>
    <property type="match status" value="1"/>
</dbReference>
<dbReference type="GO" id="GO:0004493">
    <property type="term" value="F:methylmalonyl-CoA epimerase activity"/>
    <property type="evidence" value="ECO:0007669"/>
    <property type="project" value="TreeGrafter"/>
</dbReference>
<dbReference type="Pfam" id="PF13669">
    <property type="entry name" value="Glyoxalase_4"/>
    <property type="match status" value="1"/>
</dbReference>
<dbReference type="HOGENOM" id="CLU_1803061_0_0_6"/>
<dbReference type="Gene3D" id="3.10.180.10">
    <property type="entry name" value="2,3-Dihydroxybiphenyl 1,2-Dioxygenase, domain 1"/>
    <property type="match status" value="1"/>
</dbReference>
<dbReference type="OrthoDB" id="9788468at2"/>
<dbReference type="GO" id="GO:0046872">
    <property type="term" value="F:metal ion binding"/>
    <property type="evidence" value="ECO:0007669"/>
    <property type="project" value="UniProtKB-KW"/>
</dbReference>
<geneLocation type="plasmid" evidence="3 5">
    <name>pRAHAQ01</name>
</geneLocation>
<evidence type="ECO:0000256" key="1">
    <source>
        <dbReference type="ARBA" id="ARBA00022723"/>
    </source>
</evidence>
<dbReference type="PANTHER" id="PTHR43048">
    <property type="entry name" value="METHYLMALONYL-COA EPIMERASE"/>
    <property type="match status" value="1"/>
</dbReference>
<reference evidence="4 6" key="3">
    <citation type="submission" date="2024-09" db="EMBL/GenBank/DDBJ databases">
        <title>Genomes of Rahnella.</title>
        <authorList>
            <person name="Mnguni F.C."/>
            <person name="Shin G.Y."/>
            <person name="Coutinho T."/>
        </authorList>
    </citation>
    <scope>NUCLEOTIDE SEQUENCE [LARGE SCALE GENOMIC DNA]</scope>
    <source>
        <strain evidence="4 6">20WA0057</strain>
    </source>
</reference>
<dbReference type="AlphaFoldDB" id="A0A0H3FG26"/>
<dbReference type="PANTHER" id="PTHR43048:SF3">
    <property type="entry name" value="METHYLMALONYL-COA EPIMERASE, MITOCHONDRIAL"/>
    <property type="match status" value="1"/>
</dbReference>
<dbReference type="InterPro" id="IPR051785">
    <property type="entry name" value="MMCE/EMCE_epimerase"/>
</dbReference>
<evidence type="ECO:0000313" key="3">
    <source>
        <dbReference type="EMBL" id="ADW76267.1"/>
    </source>
</evidence>